<dbReference type="EMBL" id="QEWP01000006">
    <property type="protein sequence ID" value="PWD99555.1"/>
    <property type="molecule type" value="Genomic_DNA"/>
</dbReference>
<dbReference type="SUPFAM" id="SSF159501">
    <property type="entry name" value="EreA/ChaN-like"/>
    <property type="match status" value="1"/>
</dbReference>
<accession>A0A2U2B915</accession>
<gene>
    <name evidence="1" type="ORF">DDZ16_08855</name>
</gene>
<dbReference type="Gene3D" id="3.40.50.11550">
    <property type="match status" value="1"/>
</dbReference>
<dbReference type="AlphaFoldDB" id="A0A2U2B915"/>
<evidence type="ECO:0000313" key="2">
    <source>
        <dbReference type="Proteomes" id="UP000244956"/>
    </source>
</evidence>
<comment type="caution">
    <text evidence="1">The sequence shown here is derived from an EMBL/GenBank/DDBJ whole genome shotgun (WGS) entry which is preliminary data.</text>
</comment>
<reference evidence="1 2" key="1">
    <citation type="submission" date="2018-05" db="EMBL/GenBank/DDBJ databases">
        <title>Marinilabilia rubrum sp. nov., isolated from saltern sediment.</title>
        <authorList>
            <person name="Zhang R."/>
        </authorList>
    </citation>
    <scope>NUCLEOTIDE SEQUENCE [LARGE SCALE GENOMIC DNA]</scope>
    <source>
        <strain evidence="1 2">WTE16</strain>
    </source>
</reference>
<protein>
    <recommendedName>
        <fullName evidence="3">Haem-binding uptake Tiki superfamily ChaN domain-containing protein</fullName>
    </recommendedName>
</protein>
<dbReference type="Proteomes" id="UP000244956">
    <property type="component" value="Unassembled WGS sequence"/>
</dbReference>
<keyword evidence="2" id="KW-1185">Reference proteome</keyword>
<evidence type="ECO:0008006" key="3">
    <source>
        <dbReference type="Google" id="ProtNLM"/>
    </source>
</evidence>
<organism evidence="1 2">
    <name type="scientific">Marinilabilia rubra</name>
    <dbReference type="NCBI Taxonomy" id="2162893"/>
    <lineage>
        <taxon>Bacteria</taxon>
        <taxon>Pseudomonadati</taxon>
        <taxon>Bacteroidota</taxon>
        <taxon>Bacteroidia</taxon>
        <taxon>Marinilabiliales</taxon>
        <taxon>Marinilabiliaceae</taxon>
        <taxon>Marinilabilia</taxon>
    </lineage>
</organism>
<proteinExistence type="predicted"/>
<evidence type="ECO:0000313" key="1">
    <source>
        <dbReference type="EMBL" id="PWD99555.1"/>
    </source>
</evidence>
<sequence>MFCTTKGLSQSPGTNGELAGWVKQNALSPSDYLVDRFQDYDILFLAEDHAIQNNLEFVASLIPALYEAGVFTLGMEFGALEAQQRLDSLITAEAYDEQVAREIMFRYNVGWAYEEYMDIYRAAWAFNQSLSEGERPFRVLNISYEYHWSKLEGVQSPENMSRVFHKGTPDAFRAKLIEQELISKVEKGLFLVGSVHGFTRYKMPSLNVIKDNFVEYEDQYLGNRLYRKYPDKVFSVLLHYPFGNRLNHSPSMVTPANGRLEEIMSLNQNQPAGFNLINTPIGKLPDNSYYSMGYPGFTLDQLFDGYIFLAPVKDQVGCTIDEHWFDRHTWDEVKPNIPDPYWKPELHNLDEYMELIRDYANLQKRYAPVLGESVF</sequence>
<name>A0A2U2B915_9BACT</name>